<feature type="domain" description="PHD-type" evidence="6">
    <location>
        <begin position="8"/>
        <end position="57"/>
    </location>
</feature>
<keyword evidence="9" id="KW-1185">Reference proteome</keyword>
<keyword evidence="2 4" id="KW-0863">Zinc-finger</keyword>
<reference evidence="8" key="2">
    <citation type="submission" date="2025-05" db="UniProtKB">
        <authorList>
            <consortium name="EnsemblMetazoa"/>
        </authorList>
    </citation>
    <scope>IDENTIFICATION</scope>
    <source>
        <strain evidence="8">Foshan</strain>
    </source>
</reference>
<dbReference type="SUPFAM" id="SSF56672">
    <property type="entry name" value="DNA/RNA polymerases"/>
    <property type="match status" value="1"/>
</dbReference>
<dbReference type="SUPFAM" id="SSF53098">
    <property type="entry name" value="Ribonuclease H-like"/>
    <property type="match status" value="1"/>
</dbReference>
<dbReference type="CDD" id="cd01644">
    <property type="entry name" value="RT_pepA17"/>
    <property type="match status" value="1"/>
</dbReference>
<dbReference type="Pfam" id="PF05380">
    <property type="entry name" value="Peptidase_A17"/>
    <property type="match status" value="1"/>
</dbReference>
<dbReference type="InterPro" id="IPR019787">
    <property type="entry name" value="Znf_PHD-finger"/>
</dbReference>
<evidence type="ECO:0000259" key="6">
    <source>
        <dbReference type="PROSITE" id="PS50016"/>
    </source>
</evidence>
<dbReference type="PANTHER" id="PTHR47331:SF1">
    <property type="entry name" value="GAG-LIKE PROTEIN"/>
    <property type="match status" value="1"/>
</dbReference>
<dbReference type="InterPro" id="IPR001965">
    <property type="entry name" value="Znf_PHD"/>
</dbReference>
<keyword evidence="1" id="KW-0479">Metal-binding</keyword>
<dbReference type="Pfam" id="PF18701">
    <property type="entry name" value="DUF5641"/>
    <property type="match status" value="1"/>
</dbReference>
<dbReference type="PROSITE" id="PS50994">
    <property type="entry name" value="INTEGRASE"/>
    <property type="match status" value="1"/>
</dbReference>
<dbReference type="RefSeq" id="XP_062706887.1">
    <property type="nucleotide sequence ID" value="XM_062850903.1"/>
</dbReference>
<dbReference type="PROSITE" id="PS50016">
    <property type="entry name" value="ZF_PHD_2"/>
    <property type="match status" value="1"/>
</dbReference>
<dbReference type="InterPro" id="IPR036397">
    <property type="entry name" value="RNaseH_sf"/>
</dbReference>
<dbReference type="CDD" id="cd22249">
    <property type="entry name" value="UDM1_RNF168_RNF169-like"/>
    <property type="match status" value="1"/>
</dbReference>
<dbReference type="InterPro" id="IPR008042">
    <property type="entry name" value="Retrotrans_Pao"/>
</dbReference>
<evidence type="ECO:0000313" key="9">
    <source>
        <dbReference type="Proteomes" id="UP000069940"/>
    </source>
</evidence>
<dbReference type="Proteomes" id="UP000069940">
    <property type="component" value="Unassembled WGS sequence"/>
</dbReference>
<dbReference type="EnsemblMetazoa" id="AALFPA23_015273.R22158">
    <property type="protein sequence ID" value="AALFPA23_015273.P22158"/>
    <property type="gene ID" value="AALFPA23_015273"/>
</dbReference>
<keyword evidence="3" id="KW-0862">Zinc</keyword>
<dbReference type="PROSITE" id="PS01359">
    <property type="entry name" value="ZF_PHD_1"/>
    <property type="match status" value="1"/>
</dbReference>
<evidence type="ECO:0000256" key="5">
    <source>
        <dbReference type="SAM" id="MobiDB-lite"/>
    </source>
</evidence>
<dbReference type="InterPro" id="IPR012337">
    <property type="entry name" value="RNaseH-like_sf"/>
</dbReference>
<dbReference type="Gene3D" id="3.30.40.10">
    <property type="entry name" value="Zinc/RING finger domain, C3HC4 (zinc finger)"/>
    <property type="match status" value="1"/>
</dbReference>
<name>A0ABM1Z5J0_AEDAL</name>
<dbReference type="InterPro" id="IPR040676">
    <property type="entry name" value="DUF5641"/>
</dbReference>
<dbReference type="PANTHER" id="PTHR47331">
    <property type="entry name" value="PHD-TYPE DOMAIN-CONTAINING PROTEIN"/>
    <property type="match status" value="1"/>
</dbReference>
<evidence type="ECO:0000256" key="1">
    <source>
        <dbReference type="ARBA" id="ARBA00022723"/>
    </source>
</evidence>
<feature type="region of interest" description="Disordered" evidence="5">
    <location>
        <begin position="66"/>
        <end position="99"/>
    </location>
</feature>
<evidence type="ECO:0000256" key="2">
    <source>
        <dbReference type="ARBA" id="ARBA00022771"/>
    </source>
</evidence>
<feature type="region of interest" description="Disordered" evidence="5">
    <location>
        <begin position="179"/>
        <end position="204"/>
    </location>
</feature>
<dbReference type="InterPro" id="IPR043502">
    <property type="entry name" value="DNA/RNA_pol_sf"/>
</dbReference>
<dbReference type="InterPro" id="IPR019786">
    <property type="entry name" value="Zinc_finger_PHD-type_CS"/>
</dbReference>
<evidence type="ECO:0000256" key="4">
    <source>
        <dbReference type="PROSITE-ProRule" id="PRU00146"/>
    </source>
</evidence>
<dbReference type="SUPFAM" id="SSF57903">
    <property type="entry name" value="FYVE/PHD zinc finger"/>
    <property type="match status" value="1"/>
</dbReference>
<dbReference type="GeneID" id="134287854"/>
<dbReference type="InterPro" id="IPR001584">
    <property type="entry name" value="Integrase_cat-core"/>
</dbReference>
<protein>
    <submittedName>
        <fullName evidence="8">Uncharacterized protein</fullName>
    </submittedName>
</protein>
<dbReference type="Pfam" id="PF03564">
    <property type="entry name" value="DUF1759"/>
    <property type="match status" value="1"/>
</dbReference>
<evidence type="ECO:0000256" key="3">
    <source>
        <dbReference type="ARBA" id="ARBA00022833"/>
    </source>
</evidence>
<dbReference type="InterPro" id="IPR013083">
    <property type="entry name" value="Znf_RING/FYVE/PHD"/>
</dbReference>
<reference evidence="9" key="1">
    <citation type="journal article" date="2015" name="Proc. Natl. Acad. Sci. U.S.A.">
        <title>Genome sequence of the Asian Tiger mosquito, Aedes albopictus, reveals insights into its biology, genetics, and evolution.</title>
        <authorList>
            <person name="Chen X.G."/>
            <person name="Jiang X."/>
            <person name="Gu J."/>
            <person name="Xu M."/>
            <person name="Wu Y."/>
            <person name="Deng Y."/>
            <person name="Zhang C."/>
            <person name="Bonizzoni M."/>
            <person name="Dermauw W."/>
            <person name="Vontas J."/>
            <person name="Armbruster P."/>
            <person name="Huang X."/>
            <person name="Yang Y."/>
            <person name="Zhang H."/>
            <person name="He W."/>
            <person name="Peng H."/>
            <person name="Liu Y."/>
            <person name="Wu K."/>
            <person name="Chen J."/>
            <person name="Lirakis M."/>
            <person name="Topalis P."/>
            <person name="Van Leeuwen T."/>
            <person name="Hall A.B."/>
            <person name="Jiang X."/>
            <person name="Thorpe C."/>
            <person name="Mueller R.L."/>
            <person name="Sun C."/>
            <person name="Waterhouse R.M."/>
            <person name="Yan G."/>
            <person name="Tu Z.J."/>
            <person name="Fang X."/>
            <person name="James A.A."/>
        </authorList>
    </citation>
    <scope>NUCLEOTIDE SEQUENCE [LARGE SCALE GENOMIC DNA]</scope>
    <source>
        <strain evidence="9">Foshan</strain>
    </source>
</reference>
<organism evidence="8 9">
    <name type="scientific">Aedes albopictus</name>
    <name type="common">Asian tiger mosquito</name>
    <name type="synonym">Stegomyia albopicta</name>
    <dbReference type="NCBI Taxonomy" id="7160"/>
    <lineage>
        <taxon>Eukaryota</taxon>
        <taxon>Metazoa</taxon>
        <taxon>Ecdysozoa</taxon>
        <taxon>Arthropoda</taxon>
        <taxon>Hexapoda</taxon>
        <taxon>Insecta</taxon>
        <taxon>Pterygota</taxon>
        <taxon>Neoptera</taxon>
        <taxon>Endopterygota</taxon>
        <taxon>Diptera</taxon>
        <taxon>Nematocera</taxon>
        <taxon>Culicoidea</taxon>
        <taxon>Culicidae</taxon>
        <taxon>Culicinae</taxon>
        <taxon>Aedini</taxon>
        <taxon>Aedes</taxon>
        <taxon>Stegomyia</taxon>
    </lineage>
</organism>
<proteinExistence type="predicted"/>
<evidence type="ECO:0000259" key="7">
    <source>
        <dbReference type="PROSITE" id="PS50994"/>
    </source>
</evidence>
<dbReference type="Pfam" id="PF00628">
    <property type="entry name" value="PHD"/>
    <property type="match status" value="1"/>
</dbReference>
<accession>A0ABM1Z5J0</accession>
<feature type="region of interest" description="Disordered" evidence="5">
    <location>
        <begin position="1904"/>
        <end position="1936"/>
    </location>
</feature>
<dbReference type="SMART" id="SM00249">
    <property type="entry name" value="PHD"/>
    <property type="match status" value="1"/>
</dbReference>
<dbReference type="InterPro" id="IPR005312">
    <property type="entry name" value="DUF1759"/>
</dbReference>
<sequence length="1936" mass="220760">MLAGNISGYNCHSCNEHDVMDSMVACDACSKWHHFKCAGVDHTIKDRRWVCKECETGNGCGQLALPPTKNRTAKVGGSKTSKSRSKKAEKTVGSKVSMTSSARAAALEAQMRLLEEEEQLNEAELKEREELQRQEFAEEQRKLEIKKKLMEEETQLRETELMKQKALQERMMQLRRESMEKKKELMRQQAELSESSSSSRISKSERIQNWITSQQQTEGDNLVNNASRNFTSNAQLTYPIQQQGRPAVAPSPPTSQLANLSLHDDHHVTSPVLPAAYMQIAARQVTGKDLPAFNGNPEDWPMFIRTYEETTIACGFTDVENLVRLQKCLRGIALESVRSRLMMPAGVPHVIKTLQMRFGRPELIIRSLLERIRRVPAPKPERLDTLIDFGLAVENLVVHLQAAKQENHLTNPVLLQELVTKLPAQLRLDWARYKVLHQNPTLAAFGEFMNELIHAASEVSFDLPINLTSSTEKPRDRERAFVHAHDAVDSEFRNTGAVKKPPKPCILCGTLRHRIADCEEFKQKCVDERLKIVRQHNLCRTCLNFHQKWPCRTWSGCSIEGCRERHHYLLHPPMVTSSTHHSSTHNSVFSERCDYYSYFRIIPVIVSTATKRQTIFAFIDEGSSSTLLDQSVAKQLGLDGPVEPLTLQWTGNVARRESNSRKVHFHIAGSEKASTFQIQDAHTVERLLLPKQSLPYRALAKQYPHLRGLPVADYEQAEPKILIGLDNLRLCVPLKIREGRSDEPIAAKCRLGWTIYGYSVRASSPTVSVNFHVPAAQDADHDLNEKLNDFFSLDRMGTEPSFNFPESEADKRAKRILEETTRRLSDRFETGLLWKADGIEFPDSFPMAVKRLESLERKLTRDSSLRFRVHQKMDEYVAKGYCHRATSEELNSFDVKRVWYLPLCIVVNPKKPEKVRIVWDAAAKVNNVCFNSALLKGPDLLTNLVFVLYHFREHRIAVTGDIEEMFLRLLIRPQDSPSQRFLWRDDPEKAPSIYIIDVATFGSTCSPCSAQFVKNTNASDYMESFPRAATAIIKHHYVDDYLDSFETEEEAIEVVKQVKFIHSTGGFNLRNFLSNSHAVLKAIDDVSEEDAKQLCLLRAEKVESVLGMKWNPSRDVFIYTLSPREGLDKVIEPSHIPTKREMLKLVMSLFDPLGFVTFYLIHGRTLIQDVWATGIDWDEPVNKELCQRWWHWISFLPMLGDLKIPRCYFRGHMDELKQLHVFVDASDTAYASVAYLRAYGTLGMEVGLVGAKSKVAPLKVLSVPRLELMAAVIGARFADAVLAAHSFNVTETIFWTDSATVLAWINSDHRRYHKFVGVRVGEILALTKMNQWRWVPTKHNPADEATKWGSGPTFDPSGRWFSGPSFLYQPEEQWPQKQKPLVTSTELLSSHNSHQIAPDPLFETERFHKWERLLRAQAYVCRFINNVLCRRNGKPTETGILSRDELIRAERELWKQVQAEAYAQERRILLDTQGTPDSRHNLVPKSSPIYKLWPYMDLDGVIRMRGRIDASWYATHDAKNPIILPKSHQITLLLVDSYHRRYHHANQETVVNELRQRFEISNLRTIIKQTARRCIKCRIAHAVPRTPPMAPLPEQRVTPFVKPFTFVGLDYFGPLTVKVGRSEVKRWVALFTCLTVRAVHLEVVHSLSSESCILAIRRFIARRGAPSEFFSDNGTNFVGANSQLQQEIVARNTELAITFTNTNTRWNFNPPGAPHMGGAWERLVRSVKNAIGTIIDAPRRPTDEVLETVLLDAEAMINSRPLTYIPLETADEESLTPNHFLLGSSSGAKQPRSEIKSDRVSLRGYWNLSQHLTDLIWKRWIKEYLPVITRRCRWFEEVRDVQEGDLVLIVGAEARNHYVRGRIEKVFPGRDGRIRQALVRTANGIYKRPVVKLALLDVASHGKPGPTSLEPPSAHQPLRVGGCCDAHQAPHPTRSP</sequence>
<dbReference type="InterPro" id="IPR011011">
    <property type="entry name" value="Znf_FYVE_PHD"/>
</dbReference>
<feature type="domain" description="Integrase catalytic" evidence="7">
    <location>
        <begin position="1595"/>
        <end position="1785"/>
    </location>
</feature>
<dbReference type="Gene3D" id="3.30.420.10">
    <property type="entry name" value="Ribonuclease H-like superfamily/Ribonuclease H"/>
    <property type="match status" value="1"/>
</dbReference>
<evidence type="ECO:0000313" key="8">
    <source>
        <dbReference type="EnsemblMetazoa" id="AALFPA23_015273.P22158"/>
    </source>
</evidence>